<evidence type="ECO:0000256" key="2">
    <source>
        <dbReference type="SAM" id="Phobius"/>
    </source>
</evidence>
<sequence length="231" mass="26721">MGQGKETELVYIRLRKHVKLMNGTRILLGDIAQILAPASCEEKLKQLVVKQPVKQDGNRIVIDMMRVIQVIREAFPELLIEYIGEPHTLVEISGRENNPSILLFIAVWLLLFFGSMLTIMNFHADVSMPEVIVHIVEMITGRHDDHPYLFQTTYSLGIGLGMILFFNHLFRKKWNEEPTPLEVEMFLYQENMDHYVITEEYKKIHRKESKLTTREEAGIGKEKETRGGDGL</sequence>
<dbReference type="Proteomes" id="UP000609323">
    <property type="component" value="Unassembled WGS sequence"/>
</dbReference>
<organism evidence="4 5">
    <name type="scientific">Paenibacillus physcomitrellae</name>
    <dbReference type="NCBI Taxonomy" id="1619311"/>
    <lineage>
        <taxon>Bacteria</taxon>
        <taxon>Bacillati</taxon>
        <taxon>Bacillota</taxon>
        <taxon>Bacilli</taxon>
        <taxon>Bacillales</taxon>
        <taxon>Paenibacillaceae</taxon>
        <taxon>Paenibacillus</taxon>
    </lineage>
</organism>
<evidence type="ECO:0000313" key="4">
    <source>
        <dbReference type="EMBL" id="GGA22704.1"/>
    </source>
</evidence>
<accession>A0ABQ1FPJ3</accession>
<dbReference type="RefSeq" id="WP_094093367.1">
    <property type="nucleotide sequence ID" value="NZ_BMHF01000001.1"/>
</dbReference>
<dbReference type="EMBL" id="BMHF01000001">
    <property type="protein sequence ID" value="GGA22704.1"/>
    <property type="molecule type" value="Genomic_DNA"/>
</dbReference>
<proteinExistence type="predicted"/>
<evidence type="ECO:0000256" key="1">
    <source>
        <dbReference type="SAM" id="MobiDB-lite"/>
    </source>
</evidence>
<protein>
    <submittedName>
        <fullName evidence="4">Stage V sporulation protein AA</fullName>
    </submittedName>
</protein>
<evidence type="ECO:0000313" key="5">
    <source>
        <dbReference type="Proteomes" id="UP000609323"/>
    </source>
</evidence>
<feature type="domain" description="Stage V sporulation protein AA" evidence="3">
    <location>
        <begin position="9"/>
        <end position="93"/>
    </location>
</feature>
<reference evidence="5" key="1">
    <citation type="journal article" date="2019" name="Int. J. Syst. Evol. Microbiol.">
        <title>The Global Catalogue of Microorganisms (GCM) 10K type strain sequencing project: providing services to taxonomists for standard genome sequencing and annotation.</title>
        <authorList>
            <consortium name="The Broad Institute Genomics Platform"/>
            <consortium name="The Broad Institute Genome Sequencing Center for Infectious Disease"/>
            <person name="Wu L."/>
            <person name="Ma J."/>
        </authorList>
    </citation>
    <scope>NUCLEOTIDE SEQUENCE [LARGE SCALE GENOMIC DNA]</scope>
    <source>
        <strain evidence="5">CGMCC 1.15044</strain>
    </source>
</reference>
<comment type="caution">
    <text evidence="4">The sequence shown here is derived from an EMBL/GenBank/DDBJ whole genome shotgun (WGS) entry which is preliminary data.</text>
</comment>
<feature type="transmembrane region" description="Helical" evidence="2">
    <location>
        <begin position="101"/>
        <end position="120"/>
    </location>
</feature>
<name>A0ABQ1FPJ3_9BACL</name>
<feature type="transmembrane region" description="Helical" evidence="2">
    <location>
        <begin position="148"/>
        <end position="166"/>
    </location>
</feature>
<keyword evidence="2" id="KW-0812">Transmembrane</keyword>
<keyword evidence="5" id="KW-1185">Reference proteome</keyword>
<feature type="region of interest" description="Disordered" evidence="1">
    <location>
        <begin position="211"/>
        <end position="231"/>
    </location>
</feature>
<gene>
    <name evidence="4" type="primary">spoVAA</name>
    <name evidence="4" type="ORF">GCM10010917_04310</name>
</gene>
<dbReference type="InterPro" id="IPR038548">
    <property type="entry name" value="SporV_AA_N_sf"/>
</dbReference>
<keyword evidence="2" id="KW-0472">Membrane</keyword>
<dbReference type="InterPro" id="IPR021997">
    <property type="entry name" value="SporV_AA"/>
</dbReference>
<evidence type="ECO:0000259" key="3">
    <source>
        <dbReference type="Pfam" id="PF12164"/>
    </source>
</evidence>
<dbReference type="Gene3D" id="2.60.480.10">
    <property type="entry name" value="eubacterium ventriosum atcc domain"/>
    <property type="match status" value="1"/>
</dbReference>
<dbReference type="Pfam" id="PF12164">
    <property type="entry name" value="SporV_AA"/>
    <property type="match status" value="1"/>
</dbReference>
<keyword evidence="2" id="KW-1133">Transmembrane helix</keyword>